<dbReference type="InterPro" id="IPR036375">
    <property type="entry name" value="Hemopexin-like_dom_sf"/>
</dbReference>
<keyword evidence="2" id="KW-0964">Secreted</keyword>
<evidence type="ECO:0000313" key="5">
    <source>
        <dbReference type="EMBL" id="WDE00130.1"/>
    </source>
</evidence>
<evidence type="ECO:0000259" key="4">
    <source>
        <dbReference type="PROSITE" id="PS51412"/>
    </source>
</evidence>
<gene>
    <name evidence="5" type="ORF">SG35_005605</name>
</gene>
<dbReference type="Pfam" id="PF00045">
    <property type="entry name" value="Hemopexin"/>
    <property type="match status" value="2"/>
</dbReference>
<dbReference type="GO" id="GO:0006956">
    <property type="term" value="P:complement activation"/>
    <property type="evidence" value="ECO:0007669"/>
    <property type="project" value="TreeGrafter"/>
</dbReference>
<dbReference type="InterPro" id="IPR020864">
    <property type="entry name" value="MACPF"/>
</dbReference>
<protein>
    <recommendedName>
        <fullName evidence="4">MACPF domain-containing protein</fullName>
    </recommendedName>
</protein>
<dbReference type="InterPro" id="IPR018487">
    <property type="entry name" value="Hemopexin-like_repeat"/>
</dbReference>
<dbReference type="Proteomes" id="UP000032568">
    <property type="component" value="Chromosome"/>
</dbReference>
<dbReference type="Pfam" id="PF01823">
    <property type="entry name" value="MACPF"/>
    <property type="match status" value="1"/>
</dbReference>
<dbReference type="SMART" id="SM00120">
    <property type="entry name" value="HX"/>
    <property type="match status" value="4"/>
</dbReference>
<organism evidence="5 6">
    <name type="scientific">Thalassomonas actiniarum</name>
    <dbReference type="NCBI Taxonomy" id="485447"/>
    <lineage>
        <taxon>Bacteria</taxon>
        <taxon>Pseudomonadati</taxon>
        <taxon>Pseudomonadota</taxon>
        <taxon>Gammaproteobacteria</taxon>
        <taxon>Alteromonadales</taxon>
        <taxon>Colwelliaceae</taxon>
        <taxon>Thalassomonas</taxon>
    </lineage>
</organism>
<dbReference type="RefSeq" id="WP_160298304.1">
    <property type="nucleotide sequence ID" value="NZ_CP059735.1"/>
</dbReference>
<dbReference type="PANTHER" id="PTHR45742">
    <property type="entry name" value="COMPLEMENT COMPONENT C6"/>
    <property type="match status" value="1"/>
</dbReference>
<dbReference type="AlphaFoldDB" id="A0AAE9YRY6"/>
<proteinExistence type="predicted"/>
<evidence type="ECO:0000313" key="6">
    <source>
        <dbReference type="Proteomes" id="UP000032568"/>
    </source>
</evidence>
<comment type="subcellular location">
    <subcellularLocation>
        <location evidence="1">Secreted</location>
    </subcellularLocation>
</comment>
<dbReference type="PROSITE" id="PS51412">
    <property type="entry name" value="MACPF_2"/>
    <property type="match status" value="1"/>
</dbReference>
<evidence type="ECO:0000256" key="2">
    <source>
        <dbReference type="ARBA" id="ARBA00022525"/>
    </source>
</evidence>
<sequence>MSQTAPVTIPIPGLDVVGRGIFLKSRQPYELKKRLFSYQQQTEYYACETGQSYLLPHGYHVNDSPPMPSGIALNRVVIEESMERLDKKLNVDSQVSCSYIAFSVDASAGHNSMMQCNDNAYYASRTSFIPFWTLYVGDSKDLPEDVFDLEIPVPFKHEHRRQYEQFFNRFGSHYVKRAWVGGRANLTFSVLKSTNISEQQIRSGIKASFGGMGSAGHNSEMMADKENLLNNSECSVSGKGGDTIKLAELNTLDESVYNQWMSTVKDNPQAIELEVAGIWTLLADQAQATALQAAYQEATAFAAISSMFCIDNEVYFIRDRDYFTYNCQSRKSHKPRPLEQKWPQLSQMGFHRINAALSGDYAGFKQQSRFTNKVFLFYRSHYVTLNLADNSFSEPLDIKRGWPGVPFEHIDAALHFEPDYVYFFNGQHYVRFNINENKVDDGYPALISERWVGVNFDYIDAAIYWGNGKVYFFREDQYIRYDVVNYCADPGYPKFILGNYVEDWQLFV</sequence>
<accession>A0AAE9YRY6</accession>
<name>A0AAE9YRY6_9GAMM</name>
<evidence type="ECO:0000256" key="1">
    <source>
        <dbReference type="ARBA" id="ARBA00004613"/>
    </source>
</evidence>
<feature type="domain" description="MACPF" evidence="4">
    <location>
        <begin position="1"/>
        <end position="312"/>
    </location>
</feature>
<reference evidence="5 6" key="1">
    <citation type="journal article" date="2015" name="Genome Announc.">
        <title>Draft Genome Sequences of Marine Isolates of Thalassomonas viridans and Thalassomonas actiniarum.</title>
        <authorList>
            <person name="Olonade I."/>
            <person name="van Zyl L.J."/>
            <person name="Trindade M."/>
        </authorList>
    </citation>
    <scope>NUCLEOTIDE SEQUENCE [LARGE SCALE GENOMIC DNA]</scope>
    <source>
        <strain evidence="5 6">A5K-106</strain>
    </source>
</reference>
<dbReference type="PROSITE" id="PS51642">
    <property type="entry name" value="HEMOPEXIN_2"/>
    <property type="match status" value="3"/>
</dbReference>
<dbReference type="GO" id="GO:0005576">
    <property type="term" value="C:extracellular region"/>
    <property type="evidence" value="ECO:0007669"/>
    <property type="project" value="UniProtKB-SubCell"/>
</dbReference>
<dbReference type="KEGG" id="tact:SG35_005605"/>
<dbReference type="GO" id="GO:0005579">
    <property type="term" value="C:membrane attack complex"/>
    <property type="evidence" value="ECO:0007669"/>
    <property type="project" value="TreeGrafter"/>
</dbReference>
<keyword evidence="3" id="KW-1015">Disulfide bond</keyword>
<dbReference type="EMBL" id="CP059735">
    <property type="protein sequence ID" value="WDE00130.1"/>
    <property type="molecule type" value="Genomic_DNA"/>
</dbReference>
<keyword evidence="6" id="KW-1185">Reference proteome</keyword>
<reference evidence="5 6" key="2">
    <citation type="journal article" date="2022" name="Mar. Drugs">
        <title>Bioassay-Guided Fractionation Leads to the Detection of Cholic Acid Generated by the Rare Thalassomonas sp.</title>
        <authorList>
            <person name="Pheiffer F."/>
            <person name="Schneider Y.K."/>
            <person name="Hansen E.H."/>
            <person name="Andersen J.H."/>
            <person name="Isaksson J."/>
            <person name="Busche T."/>
            <person name="R C."/>
            <person name="Kalinowski J."/>
            <person name="Zyl L.V."/>
            <person name="Trindade M."/>
        </authorList>
    </citation>
    <scope>NUCLEOTIDE SEQUENCE [LARGE SCALE GENOMIC DNA]</scope>
    <source>
        <strain evidence="5 6">A5K-106</strain>
    </source>
</reference>
<evidence type="ECO:0000256" key="3">
    <source>
        <dbReference type="ARBA" id="ARBA00023157"/>
    </source>
</evidence>
<dbReference type="Gene3D" id="2.110.10.10">
    <property type="entry name" value="Hemopexin-like domain"/>
    <property type="match status" value="2"/>
</dbReference>
<dbReference type="SUPFAM" id="SSF50923">
    <property type="entry name" value="Hemopexin-like domain"/>
    <property type="match status" value="1"/>
</dbReference>
<dbReference type="PANTHER" id="PTHR45742:SF8">
    <property type="entry name" value="FLOCCULATION PROTEIN FLO11"/>
    <property type="match status" value="1"/>
</dbReference>